<reference evidence="1" key="2">
    <citation type="journal article" date="2015" name="Data Brief">
        <title>Shoot transcriptome of the giant reed, Arundo donax.</title>
        <authorList>
            <person name="Barrero R.A."/>
            <person name="Guerrero F.D."/>
            <person name="Moolhuijzen P."/>
            <person name="Goolsby J.A."/>
            <person name="Tidwell J."/>
            <person name="Bellgard S.E."/>
            <person name="Bellgard M.I."/>
        </authorList>
    </citation>
    <scope>NUCLEOTIDE SEQUENCE</scope>
    <source>
        <tissue evidence="1">Shoot tissue taken approximately 20 cm above the soil surface</tissue>
    </source>
</reference>
<reference evidence="1" key="1">
    <citation type="submission" date="2014-09" db="EMBL/GenBank/DDBJ databases">
        <authorList>
            <person name="Magalhaes I.L.F."/>
            <person name="Oliveira U."/>
            <person name="Santos F.R."/>
            <person name="Vidigal T.H.D.A."/>
            <person name="Brescovit A.D."/>
            <person name="Santos A.J."/>
        </authorList>
    </citation>
    <scope>NUCLEOTIDE SEQUENCE</scope>
    <source>
        <tissue evidence="1">Shoot tissue taken approximately 20 cm above the soil surface</tissue>
    </source>
</reference>
<evidence type="ECO:0000313" key="1">
    <source>
        <dbReference type="EMBL" id="JAD38614.1"/>
    </source>
</evidence>
<proteinExistence type="predicted"/>
<accession>A0A0A8ZGX6</accession>
<sequence length="55" mass="6360">MVARKEHSMVHAPSKSPKQLIPILSLFPMSRINIRSPRTKDRTLAMADLIFHFLM</sequence>
<name>A0A0A8ZGX6_ARUDO</name>
<dbReference type="EMBL" id="GBRH01259281">
    <property type="protein sequence ID" value="JAD38614.1"/>
    <property type="molecule type" value="Transcribed_RNA"/>
</dbReference>
<protein>
    <submittedName>
        <fullName evidence="1">Uncharacterized protein</fullName>
    </submittedName>
</protein>
<organism evidence="1">
    <name type="scientific">Arundo donax</name>
    <name type="common">Giant reed</name>
    <name type="synonym">Donax arundinaceus</name>
    <dbReference type="NCBI Taxonomy" id="35708"/>
    <lineage>
        <taxon>Eukaryota</taxon>
        <taxon>Viridiplantae</taxon>
        <taxon>Streptophyta</taxon>
        <taxon>Embryophyta</taxon>
        <taxon>Tracheophyta</taxon>
        <taxon>Spermatophyta</taxon>
        <taxon>Magnoliopsida</taxon>
        <taxon>Liliopsida</taxon>
        <taxon>Poales</taxon>
        <taxon>Poaceae</taxon>
        <taxon>PACMAD clade</taxon>
        <taxon>Arundinoideae</taxon>
        <taxon>Arundineae</taxon>
        <taxon>Arundo</taxon>
    </lineage>
</organism>
<dbReference type="AlphaFoldDB" id="A0A0A8ZGX6"/>